<dbReference type="AlphaFoldDB" id="A0A0E9TK74"/>
<reference evidence="1" key="2">
    <citation type="journal article" date="2015" name="Fish Shellfish Immunol.">
        <title>Early steps in the European eel (Anguilla anguilla)-Vibrio vulnificus interaction in the gills: Role of the RtxA13 toxin.</title>
        <authorList>
            <person name="Callol A."/>
            <person name="Pajuelo D."/>
            <person name="Ebbesson L."/>
            <person name="Teles M."/>
            <person name="MacKenzie S."/>
            <person name="Amaro C."/>
        </authorList>
    </citation>
    <scope>NUCLEOTIDE SEQUENCE</scope>
</reference>
<organism evidence="1">
    <name type="scientific">Anguilla anguilla</name>
    <name type="common">European freshwater eel</name>
    <name type="synonym">Muraena anguilla</name>
    <dbReference type="NCBI Taxonomy" id="7936"/>
    <lineage>
        <taxon>Eukaryota</taxon>
        <taxon>Metazoa</taxon>
        <taxon>Chordata</taxon>
        <taxon>Craniata</taxon>
        <taxon>Vertebrata</taxon>
        <taxon>Euteleostomi</taxon>
        <taxon>Actinopterygii</taxon>
        <taxon>Neopterygii</taxon>
        <taxon>Teleostei</taxon>
        <taxon>Anguilliformes</taxon>
        <taxon>Anguillidae</taxon>
        <taxon>Anguilla</taxon>
    </lineage>
</organism>
<proteinExistence type="predicted"/>
<evidence type="ECO:0000313" key="1">
    <source>
        <dbReference type="EMBL" id="JAH53996.1"/>
    </source>
</evidence>
<protein>
    <submittedName>
        <fullName evidence="1">Uncharacterized protein</fullName>
    </submittedName>
</protein>
<dbReference type="EMBL" id="GBXM01054581">
    <property type="protein sequence ID" value="JAH53996.1"/>
    <property type="molecule type" value="Transcribed_RNA"/>
</dbReference>
<reference evidence="1" key="1">
    <citation type="submission" date="2014-11" db="EMBL/GenBank/DDBJ databases">
        <authorList>
            <person name="Amaro Gonzalez C."/>
        </authorList>
    </citation>
    <scope>NUCLEOTIDE SEQUENCE</scope>
</reference>
<sequence length="48" mass="5673">MHKLMHWCTYTWCVPIRNKHMAVSCTELCLCLGARRLHDSSSNVNYFD</sequence>
<name>A0A0E9TK74_ANGAN</name>
<accession>A0A0E9TK74</accession>